<gene>
    <name evidence="2" type="ORF">FH972_020111</name>
</gene>
<proteinExistence type="predicted"/>
<sequence>MAKSALACKARRTQKQKGFSFSESEMDVARQLIQLSGESDDHHHNDDDYNNTSCVEGKVEQNKVGDATDASSTNTTTIGETFGEKEEEDGICWPRKRRFRSISHLYSSTKPVIVANVNAKRWKCAV</sequence>
<organism evidence="2 3">
    <name type="scientific">Carpinus fangiana</name>
    <dbReference type="NCBI Taxonomy" id="176857"/>
    <lineage>
        <taxon>Eukaryota</taxon>
        <taxon>Viridiplantae</taxon>
        <taxon>Streptophyta</taxon>
        <taxon>Embryophyta</taxon>
        <taxon>Tracheophyta</taxon>
        <taxon>Spermatophyta</taxon>
        <taxon>Magnoliopsida</taxon>
        <taxon>eudicotyledons</taxon>
        <taxon>Gunneridae</taxon>
        <taxon>Pentapetalae</taxon>
        <taxon>rosids</taxon>
        <taxon>fabids</taxon>
        <taxon>Fagales</taxon>
        <taxon>Betulaceae</taxon>
        <taxon>Carpinus</taxon>
    </lineage>
</organism>
<feature type="region of interest" description="Disordered" evidence="1">
    <location>
        <begin position="61"/>
        <end position="83"/>
    </location>
</feature>
<name>A0A5N6RSQ1_9ROSI</name>
<accession>A0A5N6RSQ1</accession>
<dbReference type="EMBL" id="CM017328">
    <property type="protein sequence ID" value="KAE8125282.1"/>
    <property type="molecule type" value="Genomic_DNA"/>
</dbReference>
<dbReference type="PANTHER" id="PTHR35167:SF3">
    <property type="entry name" value="OS05G0216466 PROTEIN"/>
    <property type="match status" value="1"/>
</dbReference>
<reference evidence="2 3" key="1">
    <citation type="submission" date="2019-06" db="EMBL/GenBank/DDBJ databases">
        <title>A chromosomal-level reference genome of Carpinus fangiana (Coryloideae, Betulaceae).</title>
        <authorList>
            <person name="Yang X."/>
            <person name="Wang Z."/>
            <person name="Zhang L."/>
            <person name="Hao G."/>
            <person name="Liu J."/>
            <person name="Yang Y."/>
        </authorList>
    </citation>
    <scope>NUCLEOTIDE SEQUENCE [LARGE SCALE GENOMIC DNA]</scope>
    <source>
        <strain evidence="2">Cfa_2016G</strain>
        <tissue evidence="2">Leaf</tissue>
    </source>
</reference>
<feature type="compositionally biased region" description="Low complexity" evidence="1">
    <location>
        <begin position="67"/>
        <end position="77"/>
    </location>
</feature>
<protein>
    <submittedName>
        <fullName evidence="2">Uncharacterized protein</fullName>
    </submittedName>
</protein>
<dbReference type="PANTHER" id="PTHR35167">
    <property type="entry name" value="OS05G0216466 PROTEIN"/>
    <property type="match status" value="1"/>
</dbReference>
<dbReference type="OrthoDB" id="1739516at2759"/>
<evidence type="ECO:0000256" key="1">
    <source>
        <dbReference type="SAM" id="MobiDB-lite"/>
    </source>
</evidence>
<evidence type="ECO:0000313" key="2">
    <source>
        <dbReference type="EMBL" id="KAE8125282.1"/>
    </source>
</evidence>
<dbReference type="Proteomes" id="UP000327013">
    <property type="component" value="Chromosome 8"/>
</dbReference>
<evidence type="ECO:0000313" key="3">
    <source>
        <dbReference type="Proteomes" id="UP000327013"/>
    </source>
</evidence>
<keyword evidence="3" id="KW-1185">Reference proteome</keyword>
<dbReference type="AlphaFoldDB" id="A0A5N6RSQ1"/>